<sequence>MERRSNEIRLCRKVVLANPAESKCLEVQRCPVECRGRGGSWTINMVFMEVKMPWNVKISLELLDARGTILHKAIILRLVDDIAIRTR</sequence>
<organism evidence="1 2">
    <name type="scientific">Musa troglodytarum</name>
    <name type="common">fe'i banana</name>
    <dbReference type="NCBI Taxonomy" id="320322"/>
    <lineage>
        <taxon>Eukaryota</taxon>
        <taxon>Viridiplantae</taxon>
        <taxon>Streptophyta</taxon>
        <taxon>Embryophyta</taxon>
        <taxon>Tracheophyta</taxon>
        <taxon>Spermatophyta</taxon>
        <taxon>Magnoliopsida</taxon>
        <taxon>Liliopsida</taxon>
        <taxon>Zingiberales</taxon>
        <taxon>Musaceae</taxon>
        <taxon>Musa</taxon>
    </lineage>
</organism>
<accession>A0A9E7JYN9</accession>
<dbReference type="AlphaFoldDB" id="A0A9E7JYN9"/>
<evidence type="ECO:0000313" key="2">
    <source>
        <dbReference type="Proteomes" id="UP001055439"/>
    </source>
</evidence>
<keyword evidence="2" id="KW-1185">Reference proteome</keyword>
<gene>
    <name evidence="1" type="ORF">MUK42_07938</name>
</gene>
<proteinExistence type="predicted"/>
<evidence type="ECO:0000313" key="1">
    <source>
        <dbReference type="EMBL" id="URD97169.1"/>
    </source>
</evidence>
<dbReference type="EMBL" id="CP097506">
    <property type="protein sequence ID" value="URD97169.1"/>
    <property type="molecule type" value="Genomic_DNA"/>
</dbReference>
<name>A0A9E7JYN9_9LILI</name>
<reference evidence="1" key="1">
    <citation type="submission" date="2022-05" db="EMBL/GenBank/DDBJ databases">
        <title>The Musa troglodytarum L. genome provides insights into the mechanism of non-climacteric behaviour and enrichment of carotenoids.</title>
        <authorList>
            <person name="Wang J."/>
        </authorList>
    </citation>
    <scope>NUCLEOTIDE SEQUENCE</scope>
    <source>
        <tissue evidence="1">Leaf</tissue>
    </source>
</reference>
<dbReference type="Proteomes" id="UP001055439">
    <property type="component" value="Chromosome 4"/>
</dbReference>
<protein>
    <submittedName>
        <fullName evidence="1">Uncharacterized protein</fullName>
    </submittedName>
</protein>